<dbReference type="PROSITE" id="PS50005">
    <property type="entry name" value="TPR"/>
    <property type="match status" value="1"/>
</dbReference>
<reference evidence="3 4" key="1">
    <citation type="journal article" date="2018" name="Mar. Genomics">
        <title>Complete genome sequence of Marinifilaceae bacterium strain SPP2, isolated from the Antarctic marine sediment.</title>
        <authorList>
            <person name="Watanabe M."/>
            <person name="Kojima H."/>
            <person name="Fukui M."/>
        </authorList>
    </citation>
    <scope>NUCLEOTIDE SEQUENCE [LARGE SCALE GENOMIC DNA]</scope>
    <source>
        <strain evidence="3 4">SPP2</strain>
    </source>
</reference>
<evidence type="ECO:0008006" key="5">
    <source>
        <dbReference type="Google" id="ProtNLM"/>
    </source>
</evidence>
<gene>
    <name evidence="3" type="ORF">ALGA_2497</name>
</gene>
<name>A0A1Y1CKA3_9BACT</name>
<dbReference type="RefSeq" id="WP_096429660.1">
    <property type="nucleotide sequence ID" value="NZ_AP018042.1"/>
</dbReference>
<dbReference type="GO" id="GO:0006355">
    <property type="term" value="P:regulation of DNA-templated transcription"/>
    <property type="evidence" value="ECO:0007669"/>
    <property type="project" value="InterPro"/>
</dbReference>
<keyword evidence="2" id="KW-0472">Membrane</keyword>
<dbReference type="InterPro" id="IPR011990">
    <property type="entry name" value="TPR-like_helical_dom_sf"/>
</dbReference>
<evidence type="ECO:0000256" key="2">
    <source>
        <dbReference type="SAM" id="Phobius"/>
    </source>
</evidence>
<protein>
    <recommendedName>
        <fullName evidence="5">HTH luxR-type domain-containing protein</fullName>
    </recommendedName>
</protein>
<evidence type="ECO:0000313" key="4">
    <source>
        <dbReference type="Proteomes" id="UP000218267"/>
    </source>
</evidence>
<dbReference type="OrthoDB" id="1090267at2"/>
<proteinExistence type="predicted"/>
<dbReference type="EMBL" id="AP018042">
    <property type="protein sequence ID" value="BAX80819.1"/>
    <property type="molecule type" value="Genomic_DNA"/>
</dbReference>
<sequence>MRTKELLLLLFLLFFYAESVFSDTISDEINSNWKLYLQDLKYLDSDLDSAYQLSSKHLVQSVNLKDTSAQVLCLISMADIQKNIGNYSKAYDHIWEAQLLAESSRDTIHLAECHYMLGMLYGIFNKEEEAVEHMKQALILRKKLQKRSILKERELISNYFSIAVRYSRSKNFKQANTYLDTCLVMVKKYDIAPYYILAERAYIAINENELVKAENILRKITPYFEDKQIRFEVMIYSFWGQLKVKQSLWNDAIFYYKKCLAVMQESNMHTDIKSEVLHELSKVYAQKNMQGKAYSYLSEAKKIDDNLFNARNNGELLEVKNSYREVMRQKNDEITHQQDLLKERQQQNFRLKVFLGLILFALAISVLLVKNWYQRKGLIENQYRAELKIKLEKEKHEEVMEVKNKEITSYTLQLIDKERVVDNLLCELEKHLDEASYRGIRNTTKDFNKNLWNEFNERFTKVNSGFYKKLKNSYPSLSPTDLKHCALIKLNFNGKEMAQLLNISLPSVHIARHRIRKKFKLNRQDNLAKFIGEI</sequence>
<dbReference type="Gene3D" id="1.25.40.10">
    <property type="entry name" value="Tetratricopeptide repeat domain"/>
    <property type="match status" value="2"/>
</dbReference>
<keyword evidence="4" id="KW-1185">Reference proteome</keyword>
<dbReference type="SUPFAM" id="SSF48452">
    <property type="entry name" value="TPR-like"/>
    <property type="match status" value="2"/>
</dbReference>
<feature type="repeat" description="TPR" evidence="1">
    <location>
        <begin position="111"/>
        <end position="144"/>
    </location>
</feature>
<feature type="transmembrane region" description="Helical" evidence="2">
    <location>
        <begin position="349"/>
        <end position="369"/>
    </location>
</feature>
<dbReference type="InterPro" id="IPR016032">
    <property type="entry name" value="Sig_transdc_resp-reg_C-effctor"/>
</dbReference>
<dbReference type="AlphaFoldDB" id="A0A1Y1CKA3"/>
<organism evidence="3 4">
    <name type="scientific">Labilibaculum antarcticum</name>
    <dbReference type="NCBI Taxonomy" id="1717717"/>
    <lineage>
        <taxon>Bacteria</taxon>
        <taxon>Pseudomonadati</taxon>
        <taxon>Bacteroidota</taxon>
        <taxon>Bacteroidia</taxon>
        <taxon>Marinilabiliales</taxon>
        <taxon>Marinifilaceae</taxon>
        <taxon>Labilibaculum</taxon>
    </lineage>
</organism>
<dbReference type="SUPFAM" id="SSF46894">
    <property type="entry name" value="C-terminal effector domain of the bipartite response regulators"/>
    <property type="match status" value="1"/>
</dbReference>
<dbReference type="KEGG" id="mbas:ALGA_2497"/>
<keyword evidence="2" id="KW-0812">Transmembrane</keyword>
<reference evidence="4" key="2">
    <citation type="journal article" date="2020" name="Antonie Van Leeuwenhoek">
        <title>Labilibaculum antarcticum sp. nov., a novel facultative anaerobic, psychrotorelant bacterium isolated from marine sediment of Antarctica.</title>
        <authorList>
            <person name="Watanabe M."/>
            <person name="Kojima H."/>
            <person name="Fukui M."/>
        </authorList>
    </citation>
    <scope>NUCLEOTIDE SEQUENCE [LARGE SCALE GENOMIC DNA]</scope>
    <source>
        <strain evidence="4">SPP2</strain>
    </source>
</reference>
<dbReference type="GO" id="GO:0003677">
    <property type="term" value="F:DNA binding"/>
    <property type="evidence" value="ECO:0007669"/>
    <property type="project" value="InterPro"/>
</dbReference>
<dbReference type="Proteomes" id="UP000218267">
    <property type="component" value="Chromosome"/>
</dbReference>
<keyword evidence="1" id="KW-0802">TPR repeat</keyword>
<keyword evidence="2" id="KW-1133">Transmembrane helix</keyword>
<accession>A0A1Y1CKA3</accession>
<evidence type="ECO:0000256" key="1">
    <source>
        <dbReference type="PROSITE-ProRule" id="PRU00339"/>
    </source>
</evidence>
<dbReference type="SMART" id="SM00028">
    <property type="entry name" value="TPR"/>
    <property type="match status" value="4"/>
</dbReference>
<evidence type="ECO:0000313" key="3">
    <source>
        <dbReference type="EMBL" id="BAX80819.1"/>
    </source>
</evidence>
<dbReference type="InterPro" id="IPR019734">
    <property type="entry name" value="TPR_rpt"/>
</dbReference>